<sequence>MSTQLNTVEEQLREKDAELKESEDEGTSENIRQDIEALENKRSELMKQREGLDTKLKEGCLLNVEEERRLLEFDEGIEALEAAIEFKTDSINTQKNKLGVEKPEFSQNELVAKLNSLGREDAIFLLSKYFEKVISHRENERKQQVKCDDMTLRVDEQDRVIRELERGFQQADLRAERRLTDQAKEYEQRVQFLMKQVNDMEQHT</sequence>
<evidence type="ECO:0000259" key="6">
    <source>
        <dbReference type="Pfam" id="PF23203"/>
    </source>
</evidence>
<dbReference type="OrthoDB" id="3176171at2759"/>
<gene>
    <name evidence="7" type="ORF">PACLA_8A069695</name>
</gene>
<dbReference type="EMBL" id="CACRXK020031780">
    <property type="protein sequence ID" value="CAB4043213.1"/>
    <property type="molecule type" value="Genomic_DNA"/>
</dbReference>
<proteinExistence type="predicted"/>
<evidence type="ECO:0000256" key="3">
    <source>
        <dbReference type="ARBA" id="ARBA00023054"/>
    </source>
</evidence>
<dbReference type="InterPro" id="IPR056532">
    <property type="entry name" value="KIF21A/B_hel_2"/>
</dbReference>
<keyword evidence="1" id="KW-0963">Cytoplasm</keyword>
<evidence type="ECO:0000256" key="4">
    <source>
        <dbReference type="SAM" id="Coils"/>
    </source>
</evidence>
<dbReference type="AlphaFoldDB" id="A0A6S7LT96"/>
<dbReference type="Pfam" id="PF23203">
    <property type="entry name" value="KIF21A"/>
    <property type="match status" value="1"/>
</dbReference>
<dbReference type="Proteomes" id="UP001152795">
    <property type="component" value="Unassembled WGS sequence"/>
</dbReference>
<feature type="non-terminal residue" evidence="7">
    <location>
        <position position="204"/>
    </location>
</feature>
<comment type="caution">
    <text evidence="7">The sequence shown here is derived from an EMBL/GenBank/DDBJ whole genome shotgun (WGS) entry which is preliminary data.</text>
</comment>
<keyword evidence="8" id="KW-1185">Reference proteome</keyword>
<keyword evidence="3 4" id="KW-0175">Coiled coil</keyword>
<evidence type="ECO:0000313" key="8">
    <source>
        <dbReference type="Proteomes" id="UP001152795"/>
    </source>
</evidence>
<protein>
    <submittedName>
        <fullName evidence="7">Kinesin KIF27</fullName>
    </submittedName>
</protein>
<reference evidence="7" key="1">
    <citation type="submission" date="2020-04" db="EMBL/GenBank/DDBJ databases">
        <authorList>
            <person name="Alioto T."/>
            <person name="Alioto T."/>
            <person name="Gomez Garrido J."/>
        </authorList>
    </citation>
    <scope>NUCLEOTIDE SEQUENCE</scope>
    <source>
        <strain evidence="7">A484AB</strain>
    </source>
</reference>
<feature type="region of interest" description="Disordered" evidence="5">
    <location>
        <begin position="1"/>
        <end position="33"/>
    </location>
</feature>
<feature type="coiled-coil region" evidence="4">
    <location>
        <begin position="176"/>
        <end position="203"/>
    </location>
</feature>
<feature type="compositionally biased region" description="Basic and acidic residues" evidence="5">
    <location>
        <begin position="10"/>
        <end position="20"/>
    </location>
</feature>
<name>A0A6S7LT96_PARCT</name>
<keyword evidence="2" id="KW-0493">Microtubule</keyword>
<evidence type="ECO:0000256" key="2">
    <source>
        <dbReference type="ARBA" id="ARBA00022701"/>
    </source>
</evidence>
<organism evidence="7 8">
    <name type="scientific">Paramuricea clavata</name>
    <name type="common">Red gorgonian</name>
    <name type="synonym">Violescent sea-whip</name>
    <dbReference type="NCBI Taxonomy" id="317549"/>
    <lineage>
        <taxon>Eukaryota</taxon>
        <taxon>Metazoa</taxon>
        <taxon>Cnidaria</taxon>
        <taxon>Anthozoa</taxon>
        <taxon>Octocorallia</taxon>
        <taxon>Malacalcyonacea</taxon>
        <taxon>Plexauridae</taxon>
        <taxon>Paramuricea</taxon>
    </lineage>
</organism>
<accession>A0A6S7LT96</accession>
<evidence type="ECO:0000256" key="1">
    <source>
        <dbReference type="ARBA" id="ARBA00022490"/>
    </source>
</evidence>
<feature type="domain" description="KIF21A/B second helical" evidence="6">
    <location>
        <begin position="27"/>
        <end position="146"/>
    </location>
</feature>
<evidence type="ECO:0000256" key="5">
    <source>
        <dbReference type="SAM" id="MobiDB-lite"/>
    </source>
</evidence>
<dbReference type="GO" id="GO:0005874">
    <property type="term" value="C:microtubule"/>
    <property type="evidence" value="ECO:0007669"/>
    <property type="project" value="UniProtKB-KW"/>
</dbReference>
<evidence type="ECO:0000313" key="7">
    <source>
        <dbReference type="EMBL" id="CAB4043213.1"/>
    </source>
</evidence>